<dbReference type="RefSeq" id="WP_182411616.1">
    <property type="nucleotide sequence ID" value="NZ_CP055153.1"/>
</dbReference>
<dbReference type="GO" id="GO:0016020">
    <property type="term" value="C:membrane"/>
    <property type="evidence" value="ECO:0007669"/>
    <property type="project" value="InterPro"/>
</dbReference>
<dbReference type="Proteomes" id="UP000514509">
    <property type="component" value="Chromosome"/>
</dbReference>
<keyword evidence="1" id="KW-1133">Transmembrane helix</keyword>
<keyword evidence="4" id="KW-1185">Reference proteome</keyword>
<reference evidence="3 4" key="1">
    <citation type="submission" date="2020-06" db="EMBL/GenBank/DDBJ databases">
        <authorList>
            <person name="Hwang Y.J."/>
        </authorList>
    </citation>
    <scope>NUCLEOTIDE SEQUENCE [LARGE SCALE GENOMIC DNA]</scope>
    <source>
        <strain evidence="3 4">KUDC8001</strain>
    </source>
</reference>
<dbReference type="InterPro" id="IPR010559">
    <property type="entry name" value="Sig_transdc_His_kin_internal"/>
</dbReference>
<evidence type="ECO:0000256" key="1">
    <source>
        <dbReference type="SAM" id="Phobius"/>
    </source>
</evidence>
<dbReference type="PANTHER" id="PTHR34220">
    <property type="entry name" value="SENSOR HISTIDINE KINASE YPDA"/>
    <property type="match status" value="1"/>
</dbReference>
<organism evidence="3 4">
    <name type="scientific">Adhaeribacter radiodurans</name>
    <dbReference type="NCBI Taxonomy" id="2745197"/>
    <lineage>
        <taxon>Bacteria</taxon>
        <taxon>Pseudomonadati</taxon>
        <taxon>Bacteroidota</taxon>
        <taxon>Cytophagia</taxon>
        <taxon>Cytophagales</taxon>
        <taxon>Hymenobacteraceae</taxon>
        <taxon>Adhaeribacter</taxon>
    </lineage>
</organism>
<dbReference type="EMBL" id="CP055153">
    <property type="protein sequence ID" value="QMU29157.1"/>
    <property type="molecule type" value="Genomic_DNA"/>
</dbReference>
<feature type="domain" description="Signal transduction histidine kinase internal region" evidence="2">
    <location>
        <begin position="157"/>
        <end position="233"/>
    </location>
</feature>
<dbReference type="Pfam" id="PF06580">
    <property type="entry name" value="His_kinase"/>
    <property type="match status" value="1"/>
</dbReference>
<proteinExistence type="predicted"/>
<accession>A0A7L7L8K9</accession>
<evidence type="ECO:0000313" key="3">
    <source>
        <dbReference type="EMBL" id="QMU29157.1"/>
    </source>
</evidence>
<sequence>MKLTQSYWIRLIGIIILALLRFGLFGSVNFAMEGAITWQWIIDNTLIPAVIIWETSRLVVVYFHRWYALKPSTKRFTLEVLAVLGGNAVLFTGTMLLHESPKELLAVNPFFLFYGYMYTFLYGVLVAAFYELLFYMEAWKIATQEAEELKKINLLIQLESLKNQVKPHFLFNSLNTLTALVEKDQAQAVKFIAELAQVYRYLLQSNEKGLIALDQELQFTQAYYFLLRTRFGEGISLKVEVTDSVHDCLIPPLTLQILLENAMKHNQVSVRKPLVVSIQNEAEEWLVVSNNLQLKRVAASSTGMGLANIAAKYKILHQPDIIILHEENNFTVKVPLLKPAAVLTS</sequence>
<gene>
    <name evidence="3" type="ORF">HUW48_14390</name>
</gene>
<feature type="transmembrane region" description="Helical" evidence="1">
    <location>
        <begin position="7"/>
        <end position="26"/>
    </location>
</feature>
<evidence type="ECO:0000313" key="4">
    <source>
        <dbReference type="Proteomes" id="UP000514509"/>
    </source>
</evidence>
<evidence type="ECO:0000259" key="2">
    <source>
        <dbReference type="Pfam" id="PF06580"/>
    </source>
</evidence>
<name>A0A7L7L8K9_9BACT</name>
<keyword evidence="3" id="KW-0418">Kinase</keyword>
<dbReference type="InterPro" id="IPR050640">
    <property type="entry name" value="Bact_2-comp_sensor_kinase"/>
</dbReference>
<keyword evidence="1" id="KW-0812">Transmembrane</keyword>
<dbReference type="AlphaFoldDB" id="A0A7L7L8K9"/>
<dbReference type="KEGG" id="add:HUW48_14390"/>
<dbReference type="GO" id="GO:0000155">
    <property type="term" value="F:phosphorelay sensor kinase activity"/>
    <property type="evidence" value="ECO:0007669"/>
    <property type="project" value="InterPro"/>
</dbReference>
<keyword evidence="3" id="KW-0808">Transferase</keyword>
<protein>
    <submittedName>
        <fullName evidence="3">Histidine kinase</fullName>
    </submittedName>
</protein>
<keyword evidence="1" id="KW-0472">Membrane</keyword>
<reference evidence="3 4" key="2">
    <citation type="submission" date="2020-08" db="EMBL/GenBank/DDBJ databases">
        <title>Adhaeribacter dokdonensis sp. nov., isolated from the rhizosphere of Elymus tsukushiensis, a plant native to the Dokdo Islands, Republic of Korea.</title>
        <authorList>
            <person name="Ghim S.Y."/>
        </authorList>
    </citation>
    <scope>NUCLEOTIDE SEQUENCE [LARGE SCALE GENOMIC DNA]</scope>
    <source>
        <strain evidence="3 4">KUDC8001</strain>
    </source>
</reference>
<feature type="transmembrane region" description="Helical" evidence="1">
    <location>
        <begin position="46"/>
        <end position="64"/>
    </location>
</feature>
<dbReference type="PANTHER" id="PTHR34220:SF7">
    <property type="entry name" value="SENSOR HISTIDINE KINASE YPDA"/>
    <property type="match status" value="1"/>
</dbReference>
<feature type="transmembrane region" description="Helical" evidence="1">
    <location>
        <begin position="110"/>
        <end position="130"/>
    </location>
</feature>
<feature type="transmembrane region" description="Helical" evidence="1">
    <location>
        <begin position="76"/>
        <end position="98"/>
    </location>
</feature>